<dbReference type="Gene3D" id="3.40.50.1980">
    <property type="entry name" value="Nitrogenase molybdenum iron protein domain"/>
    <property type="match status" value="2"/>
</dbReference>
<organism evidence="3 4">
    <name type="scientific">Echinicola rosea</name>
    <dbReference type="NCBI Taxonomy" id="1807691"/>
    <lineage>
        <taxon>Bacteria</taxon>
        <taxon>Pseudomonadati</taxon>
        <taxon>Bacteroidota</taxon>
        <taxon>Cytophagia</taxon>
        <taxon>Cytophagales</taxon>
        <taxon>Cyclobacteriaceae</taxon>
        <taxon>Echinicola</taxon>
    </lineage>
</organism>
<dbReference type="Pfam" id="PF01497">
    <property type="entry name" value="Peripla_BP_2"/>
    <property type="match status" value="1"/>
</dbReference>
<dbReference type="SUPFAM" id="SSF53807">
    <property type="entry name" value="Helical backbone' metal receptor"/>
    <property type="match status" value="1"/>
</dbReference>
<dbReference type="RefSeq" id="WP_137400819.1">
    <property type="nucleotide sequence ID" value="NZ_BMIU01000002.1"/>
</dbReference>
<keyword evidence="1" id="KW-0732">Signal</keyword>
<evidence type="ECO:0000259" key="2">
    <source>
        <dbReference type="PROSITE" id="PS50983"/>
    </source>
</evidence>
<gene>
    <name evidence="3" type="ORF">GCM10011339_04880</name>
</gene>
<protein>
    <submittedName>
        <fullName evidence="3">Iron ABC transporter</fullName>
    </submittedName>
</protein>
<evidence type="ECO:0000313" key="4">
    <source>
        <dbReference type="Proteomes" id="UP000647339"/>
    </source>
</evidence>
<feature type="domain" description="Fe/B12 periplasmic-binding" evidence="2">
    <location>
        <begin position="22"/>
        <end position="255"/>
    </location>
</feature>
<dbReference type="PROSITE" id="PS50983">
    <property type="entry name" value="FE_B12_PBP"/>
    <property type="match status" value="1"/>
</dbReference>
<comment type="caution">
    <text evidence="3">The sequence shown here is derived from an EMBL/GenBank/DDBJ whole genome shotgun (WGS) entry which is preliminary data.</text>
</comment>
<dbReference type="InterPro" id="IPR002491">
    <property type="entry name" value="ABC_transptr_periplasmic_BD"/>
</dbReference>
<dbReference type="Proteomes" id="UP000647339">
    <property type="component" value="Unassembled WGS sequence"/>
</dbReference>
<dbReference type="PANTHER" id="PTHR30535">
    <property type="entry name" value="VITAMIN B12-BINDING PROTEIN"/>
    <property type="match status" value="1"/>
</dbReference>
<dbReference type="EMBL" id="BMIU01000002">
    <property type="protein sequence ID" value="GGF19900.1"/>
    <property type="molecule type" value="Genomic_DNA"/>
</dbReference>
<reference evidence="4" key="1">
    <citation type="journal article" date="2019" name="Int. J. Syst. Evol. Microbiol.">
        <title>The Global Catalogue of Microorganisms (GCM) 10K type strain sequencing project: providing services to taxonomists for standard genome sequencing and annotation.</title>
        <authorList>
            <consortium name="The Broad Institute Genomics Platform"/>
            <consortium name="The Broad Institute Genome Sequencing Center for Infectious Disease"/>
            <person name="Wu L."/>
            <person name="Ma J."/>
        </authorList>
    </citation>
    <scope>NUCLEOTIDE SEQUENCE [LARGE SCALE GENOMIC DNA]</scope>
    <source>
        <strain evidence="4">CGMCC 1.15407</strain>
    </source>
</reference>
<dbReference type="InterPro" id="IPR054828">
    <property type="entry name" value="Vit_B12_bind_prot"/>
</dbReference>
<dbReference type="PANTHER" id="PTHR30535:SF34">
    <property type="entry name" value="MOLYBDATE-BINDING PROTEIN MOLA"/>
    <property type="match status" value="1"/>
</dbReference>
<dbReference type="InterPro" id="IPR050902">
    <property type="entry name" value="ABC_Transporter_SBP"/>
</dbReference>
<evidence type="ECO:0000313" key="3">
    <source>
        <dbReference type="EMBL" id="GGF19900.1"/>
    </source>
</evidence>
<name>A0ABQ1ULL2_9BACT</name>
<sequence>MKEKSYMDQMDREVTIPVIPQRIVSLVPSQTELLVDLGLEEQLVGITKFCVHPKRLRQEKTIVGGTKKFRFEVIDKLQPDLIIGNKEENYKEGIEQLAEKYPVWMSDIFNLEDALQMMRQIGHLTNRQEEAAQLIKDVCQGFWGGTAQRGTAIYLIWQAPIMAAGGSTFIDEMLTHAGFRNLIAQDRYPAVTMAEIKQLKPDCLLLSSEPFPFKEKHVRAFQSELPNTRVLLVDGELFSWYGSRLRLAGEYLRSL</sequence>
<keyword evidence="4" id="KW-1185">Reference proteome</keyword>
<accession>A0ABQ1ULL2</accession>
<proteinExistence type="predicted"/>
<dbReference type="NCBIfam" id="NF038402">
    <property type="entry name" value="TroA_like"/>
    <property type="match status" value="1"/>
</dbReference>
<evidence type="ECO:0000256" key="1">
    <source>
        <dbReference type="ARBA" id="ARBA00022729"/>
    </source>
</evidence>